<sequence>MNIDIVSSIHGGILLNINNFIYKKNKDLLRKTDGKHVFYWICVNKCGAKIRTVETNEKKHELDKNSTFFPDQHCHAPDPIGLKVRKIKEKIKMNAKNSIEDKPLQIYQKSINECSTIVASHVSKNSVQQLVKRQRRNVEIYKEPKSIDEICLAPTMCQTLKGELFLIKKNENLLLFTTNDNCKYLSESICWLADGTFKACPQIFEQMYVIHGSIKRGTDEIFVPLVFALMNGKSEELYNQVFFLLNEFCLENNINITQTNDLEIITDFEKAAINSLTENFPQATHSTCFFHLCQSIYRKIQNIGLSTKYANDPEFNLLARHLPAMAFLPVDRVQEGWAIIKPLFGSNEEEQSLLKYFEHSYIIGRQVMKTRGRPRRESVYTPPLFPPELWSVAERLSTGLPRTTNTAESWHRKLNRLISPHPGLYKLIKTLQSTQNETEAVIEMLLYGRSNKKMKIQVQSHNIRLKEVQQRLLADPGYDLLEYLRGIAQNLKF</sequence>
<gene>
    <name evidence="2" type="ORF">MEUPH1_LOCUS6474</name>
</gene>
<feature type="domain" description="MULE transposase" evidence="1">
    <location>
        <begin position="191"/>
        <end position="294"/>
    </location>
</feature>
<comment type="caution">
    <text evidence="2">The sequence shown here is derived from an EMBL/GenBank/DDBJ whole genome shotgun (WGS) entry which is preliminary data.</text>
</comment>
<evidence type="ECO:0000313" key="3">
    <source>
        <dbReference type="Proteomes" id="UP001160148"/>
    </source>
</evidence>
<accession>A0AAV0W2E6</accession>
<name>A0AAV0W2E6_9HEMI</name>
<evidence type="ECO:0000313" key="2">
    <source>
        <dbReference type="EMBL" id="CAI6349964.1"/>
    </source>
</evidence>
<dbReference type="PANTHER" id="PTHR47160">
    <property type="entry name" value="PUTATIVE-RELATED"/>
    <property type="match status" value="1"/>
</dbReference>
<protein>
    <recommendedName>
        <fullName evidence="1">MULE transposase domain-containing protein</fullName>
    </recommendedName>
</protein>
<dbReference type="EMBL" id="CARXXK010000001">
    <property type="protein sequence ID" value="CAI6349964.1"/>
    <property type="molecule type" value="Genomic_DNA"/>
</dbReference>
<proteinExistence type="predicted"/>
<dbReference type="Proteomes" id="UP001160148">
    <property type="component" value="Unassembled WGS sequence"/>
</dbReference>
<dbReference type="InterPro" id="IPR018289">
    <property type="entry name" value="MULE_transposase_dom"/>
</dbReference>
<dbReference type="Pfam" id="PF10551">
    <property type="entry name" value="MULE"/>
    <property type="match status" value="1"/>
</dbReference>
<reference evidence="2 3" key="1">
    <citation type="submission" date="2023-01" db="EMBL/GenBank/DDBJ databases">
        <authorList>
            <person name="Whitehead M."/>
        </authorList>
    </citation>
    <scope>NUCLEOTIDE SEQUENCE [LARGE SCALE GENOMIC DNA]</scope>
</reference>
<dbReference type="AlphaFoldDB" id="A0AAV0W2E6"/>
<keyword evidence="3" id="KW-1185">Reference proteome</keyword>
<dbReference type="Gene3D" id="2.20.25.240">
    <property type="match status" value="1"/>
</dbReference>
<organism evidence="2 3">
    <name type="scientific">Macrosiphum euphorbiae</name>
    <name type="common">potato aphid</name>
    <dbReference type="NCBI Taxonomy" id="13131"/>
    <lineage>
        <taxon>Eukaryota</taxon>
        <taxon>Metazoa</taxon>
        <taxon>Ecdysozoa</taxon>
        <taxon>Arthropoda</taxon>
        <taxon>Hexapoda</taxon>
        <taxon>Insecta</taxon>
        <taxon>Pterygota</taxon>
        <taxon>Neoptera</taxon>
        <taxon>Paraneoptera</taxon>
        <taxon>Hemiptera</taxon>
        <taxon>Sternorrhyncha</taxon>
        <taxon>Aphidomorpha</taxon>
        <taxon>Aphidoidea</taxon>
        <taxon>Aphididae</taxon>
        <taxon>Macrosiphini</taxon>
        <taxon>Macrosiphum</taxon>
    </lineage>
</organism>
<dbReference type="PANTHER" id="PTHR47160:SF10">
    <property type="entry name" value="MULE TRANSPOSASE DOMAIN-CONTAINING PROTEIN"/>
    <property type="match status" value="1"/>
</dbReference>
<evidence type="ECO:0000259" key="1">
    <source>
        <dbReference type="Pfam" id="PF10551"/>
    </source>
</evidence>